<comment type="caution">
    <text evidence="6">The sequence shown here is derived from an EMBL/GenBank/DDBJ whole genome shotgun (WGS) entry which is preliminary data.</text>
</comment>
<dbReference type="GO" id="GO:0009306">
    <property type="term" value="P:protein secretion"/>
    <property type="evidence" value="ECO:0007669"/>
    <property type="project" value="InterPro"/>
</dbReference>
<evidence type="ECO:0000259" key="5">
    <source>
        <dbReference type="Pfam" id="PF00263"/>
    </source>
</evidence>
<comment type="similarity">
    <text evidence="4">Belongs to the bacterial secretin family.</text>
</comment>
<sequence>MVRDRHPRRLWFGIALAGVLAAAPLALGQSTAMPSLDNVISGMQRVLAGPTLEGAGTPPAEEVESPFHLPFTPPSGQQVEVIESEGLISLSVREATLRQVLAALAETQGFNLVIAAPADQQVTAEFKKMPLQEVFDSLLRSTGHSWTEHNNVIVVSSVANGGDLAPEVQGRRVAVIELDFASAADLQPAVEGLLSPVGQSYYVETNSTDNRRTKEMLIVEDLDPYLRRIEFYVSQADQAPRQVLIEVNLLQVTLDDSQRCGINFESLGRIAGTPLTLSTQGLAGALPGAAGASGAAGGLSGSSSLSGSAWNSGSPGFFIQSSGGDLDAVIEALITTTDAKSLANPRLLAVNGQESSIQVGQQIGYTTTTTVVNGTTSSGAEFLEVGTILKITPRITRDGRILLNIAPEVSTGAINPVTNAPDKDTTNLNTSVLLSSGQGMIIGGLIQESDVTNISRVPFLGSLPYINPLFQSRQVKKRRSELIVALTPYVTPLSPELECRNQEELMRAREPLVTGPLCRNPRPYEAKLFDPYSDVKRLHVFDRPDPFCPAPVEATVCEAPEAEWGPHYLHMIDESAQTEPSYLEPAFVEPEMVDYGLRQPEIGN</sequence>
<dbReference type="GO" id="GO:0015627">
    <property type="term" value="C:type II protein secretion system complex"/>
    <property type="evidence" value="ECO:0007669"/>
    <property type="project" value="TreeGrafter"/>
</dbReference>
<evidence type="ECO:0000256" key="1">
    <source>
        <dbReference type="ARBA" id="ARBA00004370"/>
    </source>
</evidence>
<evidence type="ECO:0000313" key="7">
    <source>
        <dbReference type="Proteomes" id="UP000317421"/>
    </source>
</evidence>
<dbReference type="Proteomes" id="UP000317421">
    <property type="component" value="Unassembled WGS sequence"/>
</dbReference>
<organism evidence="6 7">
    <name type="scientific">Botrimarina colliarenosi</name>
    <dbReference type="NCBI Taxonomy" id="2528001"/>
    <lineage>
        <taxon>Bacteria</taxon>
        <taxon>Pseudomonadati</taxon>
        <taxon>Planctomycetota</taxon>
        <taxon>Planctomycetia</taxon>
        <taxon>Pirellulales</taxon>
        <taxon>Lacipirellulaceae</taxon>
        <taxon>Botrimarina</taxon>
    </lineage>
</organism>
<evidence type="ECO:0000256" key="4">
    <source>
        <dbReference type="RuleBase" id="RU004003"/>
    </source>
</evidence>
<dbReference type="AlphaFoldDB" id="A0A5C6AGA8"/>
<accession>A0A5C6AGA8</accession>
<dbReference type="InterPro" id="IPR004846">
    <property type="entry name" value="T2SS/T3SS_dom"/>
</dbReference>
<protein>
    <submittedName>
        <fullName evidence="6">Type IV pilus biogenesis and competence protein PilQ</fullName>
    </submittedName>
</protein>
<dbReference type="InterPro" id="IPR050810">
    <property type="entry name" value="Bact_Secretion_Sys_Channel"/>
</dbReference>
<dbReference type="InterPro" id="IPR001775">
    <property type="entry name" value="GspD/PilQ"/>
</dbReference>
<gene>
    <name evidence="6" type="primary">pilQ</name>
    <name evidence="6" type="ORF">Pla108_22480</name>
</gene>
<evidence type="ECO:0000313" key="6">
    <source>
        <dbReference type="EMBL" id="TWT98091.1"/>
    </source>
</evidence>
<dbReference type="EMBL" id="SJPR01000002">
    <property type="protein sequence ID" value="TWT98091.1"/>
    <property type="molecule type" value="Genomic_DNA"/>
</dbReference>
<proteinExistence type="inferred from homology"/>
<dbReference type="PRINTS" id="PR00811">
    <property type="entry name" value="BCTERIALGSPD"/>
</dbReference>
<dbReference type="PANTHER" id="PTHR30332:SF24">
    <property type="entry name" value="SECRETIN GSPD-RELATED"/>
    <property type="match status" value="1"/>
</dbReference>
<keyword evidence="3" id="KW-0472">Membrane</keyword>
<feature type="domain" description="Type II/III secretion system secretin-like" evidence="5">
    <location>
        <begin position="332"/>
        <end position="490"/>
    </location>
</feature>
<reference evidence="6 7" key="1">
    <citation type="submission" date="2019-02" db="EMBL/GenBank/DDBJ databases">
        <title>Deep-cultivation of Planctomycetes and their phenomic and genomic characterization uncovers novel biology.</title>
        <authorList>
            <person name="Wiegand S."/>
            <person name="Jogler M."/>
            <person name="Boedeker C."/>
            <person name="Pinto D."/>
            <person name="Vollmers J."/>
            <person name="Rivas-Marin E."/>
            <person name="Kohn T."/>
            <person name="Peeters S.H."/>
            <person name="Heuer A."/>
            <person name="Rast P."/>
            <person name="Oberbeckmann S."/>
            <person name="Bunk B."/>
            <person name="Jeske O."/>
            <person name="Meyerdierks A."/>
            <person name="Storesund J.E."/>
            <person name="Kallscheuer N."/>
            <person name="Luecker S."/>
            <person name="Lage O.M."/>
            <person name="Pohl T."/>
            <person name="Merkel B.J."/>
            <person name="Hornburger P."/>
            <person name="Mueller R.-W."/>
            <person name="Bruemmer F."/>
            <person name="Labrenz M."/>
            <person name="Spormann A.M."/>
            <person name="Op Den Camp H."/>
            <person name="Overmann J."/>
            <person name="Amann R."/>
            <person name="Jetten M.S.M."/>
            <person name="Mascher T."/>
            <person name="Medema M.H."/>
            <person name="Devos D.P."/>
            <person name="Kaster A.-K."/>
            <person name="Ovreas L."/>
            <person name="Rohde M."/>
            <person name="Galperin M.Y."/>
            <person name="Jogler C."/>
        </authorList>
    </citation>
    <scope>NUCLEOTIDE SEQUENCE [LARGE SCALE GENOMIC DNA]</scope>
    <source>
        <strain evidence="6 7">Pla108</strain>
    </source>
</reference>
<evidence type="ECO:0000256" key="2">
    <source>
        <dbReference type="ARBA" id="ARBA00022729"/>
    </source>
</evidence>
<dbReference type="Gene3D" id="3.55.50.30">
    <property type="match status" value="1"/>
</dbReference>
<keyword evidence="7" id="KW-1185">Reference proteome</keyword>
<evidence type="ECO:0000256" key="3">
    <source>
        <dbReference type="ARBA" id="ARBA00023136"/>
    </source>
</evidence>
<comment type="subcellular location">
    <subcellularLocation>
        <location evidence="1">Membrane</location>
    </subcellularLocation>
</comment>
<dbReference type="Pfam" id="PF00263">
    <property type="entry name" value="Secretin"/>
    <property type="match status" value="1"/>
</dbReference>
<dbReference type="PANTHER" id="PTHR30332">
    <property type="entry name" value="PROBABLE GENERAL SECRETION PATHWAY PROTEIN D"/>
    <property type="match status" value="1"/>
</dbReference>
<keyword evidence="2" id="KW-0732">Signal</keyword>
<name>A0A5C6AGA8_9BACT</name>